<protein>
    <submittedName>
        <fullName evidence="3">Short neuropeptide F</fullName>
    </submittedName>
</protein>
<sequence length="115" mass="12896">MSNRCIPVFLVLTFTLTSTLGSLDVMLDKSSRDLSPDETAMLLRMLAGAQDAPGPSRNRFQSLPDTVYLNLAPEEATENVRKRSFRFVGSRGKKSSPFMKRFSYLPARGRRSSFT</sequence>
<dbReference type="AlphaFoldDB" id="A0A1I7Z337"/>
<evidence type="ECO:0000313" key="3">
    <source>
        <dbReference type="WBParaSite" id="L893_g22332.t1"/>
    </source>
</evidence>
<evidence type="ECO:0000313" key="2">
    <source>
        <dbReference type="Proteomes" id="UP000095287"/>
    </source>
</evidence>
<dbReference type="Proteomes" id="UP000095287">
    <property type="component" value="Unplaced"/>
</dbReference>
<keyword evidence="1" id="KW-0732">Signal</keyword>
<feature type="chain" id="PRO_5009312916" evidence="1">
    <location>
        <begin position="22"/>
        <end position="115"/>
    </location>
</feature>
<reference evidence="3" key="1">
    <citation type="submission" date="2016-11" db="UniProtKB">
        <authorList>
            <consortium name="WormBaseParasite"/>
        </authorList>
    </citation>
    <scope>IDENTIFICATION</scope>
</reference>
<evidence type="ECO:0000256" key="1">
    <source>
        <dbReference type="SAM" id="SignalP"/>
    </source>
</evidence>
<name>A0A1I7Z337_9BILA</name>
<accession>A0A1I7Z337</accession>
<dbReference type="WBParaSite" id="L893_g22332.t1">
    <property type="protein sequence ID" value="L893_g22332.t1"/>
    <property type="gene ID" value="L893_g22332"/>
</dbReference>
<proteinExistence type="predicted"/>
<feature type="signal peptide" evidence="1">
    <location>
        <begin position="1"/>
        <end position="21"/>
    </location>
</feature>
<keyword evidence="2" id="KW-1185">Reference proteome</keyword>
<organism evidence="2 3">
    <name type="scientific">Steinernema glaseri</name>
    <dbReference type="NCBI Taxonomy" id="37863"/>
    <lineage>
        <taxon>Eukaryota</taxon>
        <taxon>Metazoa</taxon>
        <taxon>Ecdysozoa</taxon>
        <taxon>Nematoda</taxon>
        <taxon>Chromadorea</taxon>
        <taxon>Rhabditida</taxon>
        <taxon>Tylenchina</taxon>
        <taxon>Panagrolaimomorpha</taxon>
        <taxon>Strongyloidoidea</taxon>
        <taxon>Steinernematidae</taxon>
        <taxon>Steinernema</taxon>
    </lineage>
</organism>